<dbReference type="Proteomes" id="UP000789396">
    <property type="component" value="Unassembled WGS sequence"/>
</dbReference>
<comment type="caution">
    <text evidence="2">The sequence shown here is derived from an EMBL/GenBank/DDBJ whole genome shotgun (WGS) entry which is preliminary data.</text>
</comment>
<reference evidence="2" key="1">
    <citation type="submission" date="2021-06" db="EMBL/GenBank/DDBJ databases">
        <authorList>
            <person name="Kallberg Y."/>
            <person name="Tangrot J."/>
            <person name="Rosling A."/>
        </authorList>
    </citation>
    <scope>NUCLEOTIDE SEQUENCE</scope>
    <source>
        <strain evidence="2">IN212</strain>
    </source>
</reference>
<dbReference type="AlphaFoldDB" id="A0A9N9BVC8"/>
<dbReference type="EMBL" id="CAJVPZ010006752">
    <property type="protein sequence ID" value="CAG8577286.1"/>
    <property type="molecule type" value="Genomic_DNA"/>
</dbReference>
<dbReference type="OrthoDB" id="2387492at2759"/>
<keyword evidence="3" id="KW-1185">Reference proteome</keyword>
<feature type="non-terminal residue" evidence="2">
    <location>
        <position position="1"/>
    </location>
</feature>
<evidence type="ECO:0000313" key="2">
    <source>
        <dbReference type="EMBL" id="CAG8577286.1"/>
    </source>
</evidence>
<name>A0A9N9BVC8_9GLOM</name>
<feature type="compositionally biased region" description="Low complexity" evidence="1">
    <location>
        <begin position="85"/>
        <end position="107"/>
    </location>
</feature>
<organism evidence="2 3">
    <name type="scientific">Racocetra fulgida</name>
    <dbReference type="NCBI Taxonomy" id="60492"/>
    <lineage>
        <taxon>Eukaryota</taxon>
        <taxon>Fungi</taxon>
        <taxon>Fungi incertae sedis</taxon>
        <taxon>Mucoromycota</taxon>
        <taxon>Glomeromycotina</taxon>
        <taxon>Glomeromycetes</taxon>
        <taxon>Diversisporales</taxon>
        <taxon>Gigasporaceae</taxon>
        <taxon>Racocetra</taxon>
    </lineage>
</organism>
<feature type="compositionally biased region" description="Basic residues" evidence="1">
    <location>
        <begin position="108"/>
        <end position="118"/>
    </location>
</feature>
<sequence>SIELKYICEKFIQKEKEKCLNPPQILNDTIFGKFLDKPEKLQELTNQMLRVLTKRPDYMVIAQINNKEVEIGYLETGQVMSTISTSSAMSVDSSTTTVASPSHYSSSSKKRKSRNNKK</sequence>
<evidence type="ECO:0000256" key="1">
    <source>
        <dbReference type="SAM" id="MobiDB-lite"/>
    </source>
</evidence>
<accession>A0A9N9BVC8</accession>
<feature type="region of interest" description="Disordered" evidence="1">
    <location>
        <begin position="85"/>
        <end position="118"/>
    </location>
</feature>
<gene>
    <name evidence="2" type="ORF">RFULGI_LOCUS5698</name>
</gene>
<proteinExistence type="predicted"/>
<evidence type="ECO:0000313" key="3">
    <source>
        <dbReference type="Proteomes" id="UP000789396"/>
    </source>
</evidence>
<protein>
    <submittedName>
        <fullName evidence="2">16508_t:CDS:1</fullName>
    </submittedName>
</protein>